<keyword evidence="2" id="KW-1185">Reference proteome</keyword>
<dbReference type="Proteomes" id="UP000022910">
    <property type="component" value="Unassembled WGS sequence"/>
</dbReference>
<proteinExistence type="predicted"/>
<sequence length="486" mass="57549">MLKLNKDVIFLILEELQDDNKSLYSCLLVNRTWCETTVPILWKNPARQYYSTNNAYNILLNVILLHLSEESRNNLKYQGINLFMKPYQRPLFNYISFWRHLDLFFLEHMINVFDTYTVKSKIFIIEDEIFKLFINGNTNFVSLFIPKLLNPRIFNILGNEHCFSGLEYFYCDDNTNSNILERLAKISTSIEKLRVDIRYNDVDNPGIVELIEGQKNLRDVKLIYNNSYLNNESYRKSLEESLIKCADTIQYLRIDWNPVTNFLSTLVNLVSLDLNLRLTHLLLETNCHLEKVSLPVLKILRAQQVPPKVLASLIESTKGHLIEISILHQSVDDGKLIRTICKYCPNLCYLKLSIFTKSLTEFENLLISCQFLNELEIIGSYNNINNFNFNELFNWDKLFSILTKSSPISLFKFKFFSAWKIESESIRLFLDNWRDRYPMLLQLFLTKNKNMEQLHQQQHQKLEDIIEHYKKIGVIKKYYIDEVLIF</sequence>
<comment type="caution">
    <text evidence="1">The sequence shown here is derived from an EMBL/GenBank/DDBJ whole genome shotgun (WGS) entry which is preliminary data.</text>
</comment>
<dbReference type="AlphaFoldDB" id="A0A015JIG1"/>
<dbReference type="OrthoDB" id="2349443at2759"/>
<evidence type="ECO:0008006" key="3">
    <source>
        <dbReference type="Google" id="ProtNLM"/>
    </source>
</evidence>
<evidence type="ECO:0000313" key="1">
    <source>
        <dbReference type="EMBL" id="EXX66935.1"/>
    </source>
</evidence>
<dbReference type="HOGENOM" id="CLU_028913_1_0_1"/>
<accession>A0A015JIG1</accession>
<dbReference type="EMBL" id="JEMT01018160">
    <property type="protein sequence ID" value="EXX66935.1"/>
    <property type="molecule type" value="Genomic_DNA"/>
</dbReference>
<organism evidence="1 2">
    <name type="scientific">Rhizophagus irregularis (strain DAOM 197198w)</name>
    <name type="common">Glomus intraradices</name>
    <dbReference type="NCBI Taxonomy" id="1432141"/>
    <lineage>
        <taxon>Eukaryota</taxon>
        <taxon>Fungi</taxon>
        <taxon>Fungi incertae sedis</taxon>
        <taxon>Mucoromycota</taxon>
        <taxon>Glomeromycotina</taxon>
        <taxon>Glomeromycetes</taxon>
        <taxon>Glomerales</taxon>
        <taxon>Glomeraceae</taxon>
        <taxon>Rhizophagus</taxon>
    </lineage>
</organism>
<gene>
    <name evidence="1" type="ORF">RirG_119050</name>
</gene>
<protein>
    <recommendedName>
        <fullName evidence="3">F-box domain-containing protein</fullName>
    </recommendedName>
</protein>
<reference evidence="1 2" key="1">
    <citation type="submission" date="2014-02" db="EMBL/GenBank/DDBJ databases">
        <title>Single nucleus genome sequencing reveals high similarity among nuclei of an endomycorrhizal fungus.</title>
        <authorList>
            <person name="Lin K."/>
            <person name="Geurts R."/>
            <person name="Zhang Z."/>
            <person name="Limpens E."/>
            <person name="Saunders D.G."/>
            <person name="Mu D."/>
            <person name="Pang E."/>
            <person name="Cao H."/>
            <person name="Cha H."/>
            <person name="Lin T."/>
            <person name="Zhou Q."/>
            <person name="Shang Y."/>
            <person name="Li Y."/>
            <person name="Ivanov S."/>
            <person name="Sharma T."/>
            <person name="Velzen R.V."/>
            <person name="Ruijter N.D."/>
            <person name="Aanen D.K."/>
            <person name="Win J."/>
            <person name="Kamoun S."/>
            <person name="Bisseling T."/>
            <person name="Huang S."/>
        </authorList>
    </citation>
    <scope>NUCLEOTIDE SEQUENCE [LARGE SCALE GENOMIC DNA]</scope>
    <source>
        <strain evidence="2">DAOM197198w</strain>
    </source>
</reference>
<evidence type="ECO:0000313" key="2">
    <source>
        <dbReference type="Proteomes" id="UP000022910"/>
    </source>
</evidence>
<name>A0A015JIG1_RHIIW</name>